<evidence type="ECO:0000256" key="6">
    <source>
        <dbReference type="ARBA" id="ARBA00023136"/>
    </source>
</evidence>
<gene>
    <name evidence="10" type="ORF">HZI73_23050</name>
</gene>
<evidence type="ECO:0008006" key="12">
    <source>
        <dbReference type="Google" id="ProtNLM"/>
    </source>
</evidence>
<dbReference type="Pfam" id="PF02706">
    <property type="entry name" value="Wzz"/>
    <property type="match status" value="1"/>
</dbReference>
<keyword evidence="5 7" id="KW-1133">Transmembrane helix</keyword>
<dbReference type="Pfam" id="PF13807">
    <property type="entry name" value="GNVR"/>
    <property type="match status" value="1"/>
</dbReference>
<dbReference type="PANTHER" id="PTHR32309">
    <property type="entry name" value="TYROSINE-PROTEIN KINASE"/>
    <property type="match status" value="1"/>
</dbReference>
<dbReference type="RefSeq" id="WP_212695691.1">
    <property type="nucleotide sequence ID" value="NZ_CP058649.1"/>
</dbReference>
<evidence type="ECO:0000256" key="4">
    <source>
        <dbReference type="ARBA" id="ARBA00022692"/>
    </source>
</evidence>
<feature type="transmembrane region" description="Helical" evidence="7">
    <location>
        <begin position="20"/>
        <end position="38"/>
    </location>
</feature>
<comment type="similarity">
    <text evidence="2">Belongs to the CpsC/CapA family.</text>
</comment>
<sequence length="229" mass="25812">MENEYQEIDLRELISAVLKRWWIIALCFIISTVAAYIITTQYMEPIYEAKTSLFIGKEKGDIGSISIGDIQLNSKLITDYREIAKSRLVATEVIEKLKLNMDLNTFRNNLSVSTIKDSRLFTINVQHTNPKVAMDVANEIANVLVEKVSTIIDVKNVQVIDEALEPTSPVKPNKKMNIAIAGVLSIMVALFIIFIIEFLDNTVKSEEDIEKHLGLTVIGVIPKFKGEER</sequence>
<dbReference type="GO" id="GO:0004713">
    <property type="term" value="F:protein tyrosine kinase activity"/>
    <property type="evidence" value="ECO:0007669"/>
    <property type="project" value="TreeGrafter"/>
</dbReference>
<reference evidence="10" key="1">
    <citation type="submission" date="2020-07" db="EMBL/GenBank/DDBJ databases">
        <title>Vallitalea pronyensis genome.</title>
        <authorList>
            <person name="Postec A."/>
        </authorList>
    </citation>
    <scope>NUCLEOTIDE SEQUENCE</scope>
    <source>
        <strain evidence="10">FatNI3</strain>
    </source>
</reference>
<evidence type="ECO:0000313" key="10">
    <source>
        <dbReference type="EMBL" id="QUI24992.1"/>
    </source>
</evidence>
<evidence type="ECO:0000256" key="5">
    <source>
        <dbReference type="ARBA" id="ARBA00022989"/>
    </source>
</evidence>
<dbReference type="InterPro" id="IPR003856">
    <property type="entry name" value="LPS_length_determ_N"/>
</dbReference>
<dbReference type="Proteomes" id="UP000683246">
    <property type="component" value="Chromosome"/>
</dbReference>
<accession>A0A8J8MN59</accession>
<keyword evidence="6 7" id="KW-0472">Membrane</keyword>
<proteinExistence type="inferred from homology"/>
<dbReference type="EMBL" id="CP058649">
    <property type="protein sequence ID" value="QUI24992.1"/>
    <property type="molecule type" value="Genomic_DNA"/>
</dbReference>
<evidence type="ECO:0000256" key="7">
    <source>
        <dbReference type="SAM" id="Phobius"/>
    </source>
</evidence>
<organism evidence="10 11">
    <name type="scientific">Vallitalea pronyensis</name>
    <dbReference type="NCBI Taxonomy" id="1348613"/>
    <lineage>
        <taxon>Bacteria</taxon>
        <taxon>Bacillati</taxon>
        <taxon>Bacillota</taxon>
        <taxon>Clostridia</taxon>
        <taxon>Lachnospirales</taxon>
        <taxon>Vallitaleaceae</taxon>
        <taxon>Vallitalea</taxon>
    </lineage>
</organism>
<evidence type="ECO:0000259" key="8">
    <source>
        <dbReference type="Pfam" id="PF02706"/>
    </source>
</evidence>
<comment type="subcellular location">
    <subcellularLocation>
        <location evidence="1">Cell membrane</location>
        <topology evidence="1">Multi-pass membrane protein</topology>
    </subcellularLocation>
</comment>
<evidence type="ECO:0000256" key="3">
    <source>
        <dbReference type="ARBA" id="ARBA00022475"/>
    </source>
</evidence>
<keyword evidence="4 7" id="KW-0812">Transmembrane</keyword>
<protein>
    <recommendedName>
        <fullName evidence="12">Capsular polysaccharide biosynthesis protein</fullName>
    </recommendedName>
</protein>
<keyword evidence="3" id="KW-1003">Cell membrane</keyword>
<dbReference type="PANTHER" id="PTHR32309:SF13">
    <property type="entry name" value="FERRIC ENTEROBACTIN TRANSPORT PROTEIN FEPE"/>
    <property type="match status" value="1"/>
</dbReference>
<feature type="transmembrane region" description="Helical" evidence="7">
    <location>
        <begin position="178"/>
        <end position="196"/>
    </location>
</feature>
<evidence type="ECO:0000313" key="11">
    <source>
        <dbReference type="Proteomes" id="UP000683246"/>
    </source>
</evidence>
<dbReference type="AlphaFoldDB" id="A0A8J8MN59"/>
<dbReference type="InterPro" id="IPR032807">
    <property type="entry name" value="GNVR"/>
</dbReference>
<evidence type="ECO:0000259" key="9">
    <source>
        <dbReference type="Pfam" id="PF13807"/>
    </source>
</evidence>
<dbReference type="GO" id="GO:0005886">
    <property type="term" value="C:plasma membrane"/>
    <property type="evidence" value="ECO:0007669"/>
    <property type="project" value="UniProtKB-SubCell"/>
</dbReference>
<evidence type="ECO:0000256" key="2">
    <source>
        <dbReference type="ARBA" id="ARBA00006683"/>
    </source>
</evidence>
<keyword evidence="11" id="KW-1185">Reference proteome</keyword>
<feature type="domain" description="Tyrosine-protein kinase G-rich" evidence="9">
    <location>
        <begin position="145"/>
        <end position="195"/>
    </location>
</feature>
<feature type="domain" description="Polysaccharide chain length determinant N-terminal" evidence="8">
    <location>
        <begin position="6"/>
        <end position="97"/>
    </location>
</feature>
<name>A0A8J8MN59_9FIRM</name>
<dbReference type="InterPro" id="IPR050445">
    <property type="entry name" value="Bact_polysacc_biosynth/exp"/>
</dbReference>
<dbReference type="KEGG" id="vpy:HZI73_23050"/>
<evidence type="ECO:0000256" key="1">
    <source>
        <dbReference type="ARBA" id="ARBA00004651"/>
    </source>
</evidence>